<dbReference type="EMBL" id="CP001720">
    <property type="protein sequence ID" value="ACV63817.1"/>
    <property type="molecule type" value="Genomic_DNA"/>
</dbReference>
<protein>
    <recommendedName>
        <fullName evidence="1">PPC domain-containing protein</fullName>
    </recommendedName>
</protein>
<organism evidence="2 3">
    <name type="scientific">Desulfofarcimen acetoxidans (strain ATCC 49208 / DSM 771 / KCTC 5769 / VKM B-1644 / 5575)</name>
    <name type="common">Desulfotomaculum acetoxidans</name>
    <dbReference type="NCBI Taxonomy" id="485916"/>
    <lineage>
        <taxon>Bacteria</taxon>
        <taxon>Bacillati</taxon>
        <taxon>Bacillota</taxon>
        <taxon>Clostridia</taxon>
        <taxon>Eubacteriales</taxon>
        <taxon>Peptococcaceae</taxon>
        <taxon>Desulfofarcimen</taxon>
    </lineage>
</organism>
<dbReference type="RefSeq" id="WP_015758509.1">
    <property type="nucleotide sequence ID" value="NC_013216.1"/>
</dbReference>
<evidence type="ECO:0000259" key="1">
    <source>
        <dbReference type="PROSITE" id="PS51742"/>
    </source>
</evidence>
<name>C8W3N1_DESAS</name>
<dbReference type="HOGENOM" id="CLU_114051_1_0_9"/>
<dbReference type="Proteomes" id="UP000002217">
    <property type="component" value="Chromosome"/>
</dbReference>
<dbReference type="CDD" id="cd11378">
    <property type="entry name" value="DUF296"/>
    <property type="match status" value="1"/>
</dbReference>
<reference evidence="2 3" key="1">
    <citation type="journal article" date="2009" name="Stand. Genomic Sci.">
        <title>Complete genome sequence of Desulfotomaculum acetoxidans type strain (5575).</title>
        <authorList>
            <person name="Spring S."/>
            <person name="Lapidus A."/>
            <person name="Schroder M."/>
            <person name="Gleim D."/>
            <person name="Sims D."/>
            <person name="Meincke L."/>
            <person name="Glavina Del Rio T."/>
            <person name="Tice H."/>
            <person name="Copeland A."/>
            <person name="Cheng J.F."/>
            <person name="Lucas S."/>
            <person name="Chen F."/>
            <person name="Nolan M."/>
            <person name="Bruce D."/>
            <person name="Goodwin L."/>
            <person name="Pitluck S."/>
            <person name="Ivanova N."/>
            <person name="Mavromatis K."/>
            <person name="Mikhailova N."/>
            <person name="Pati A."/>
            <person name="Chen A."/>
            <person name="Palaniappan K."/>
            <person name="Land M."/>
            <person name="Hauser L."/>
            <person name="Chang Y.J."/>
            <person name="Jeffries C.D."/>
            <person name="Chain P."/>
            <person name="Saunders E."/>
            <person name="Brettin T."/>
            <person name="Detter J.C."/>
            <person name="Goker M."/>
            <person name="Bristow J."/>
            <person name="Eisen J.A."/>
            <person name="Markowitz V."/>
            <person name="Hugenholtz P."/>
            <person name="Kyrpides N.C."/>
            <person name="Klenk H.P."/>
            <person name="Han C."/>
        </authorList>
    </citation>
    <scope>NUCLEOTIDE SEQUENCE [LARGE SCALE GENOMIC DNA]</scope>
    <source>
        <strain evidence="3">ATCC 49208 / DSM 771 / VKM B-1644</strain>
    </source>
</reference>
<dbReference type="eggNOG" id="COG1661">
    <property type="taxonomic scope" value="Bacteria"/>
</dbReference>
<dbReference type="PANTHER" id="PTHR34988">
    <property type="entry name" value="PROTEIN, PUTATIVE-RELATED"/>
    <property type="match status" value="1"/>
</dbReference>
<dbReference type="KEGG" id="dae:Dtox_3065"/>
<feature type="domain" description="PPC" evidence="1">
    <location>
        <begin position="6"/>
        <end position="145"/>
    </location>
</feature>
<dbReference type="Gene3D" id="3.30.1330.80">
    <property type="entry name" value="Hypothetical protein, similar to alpha- acetolactate decarboxylase, domain 2"/>
    <property type="match status" value="1"/>
</dbReference>
<keyword evidence="3" id="KW-1185">Reference proteome</keyword>
<evidence type="ECO:0000313" key="2">
    <source>
        <dbReference type="EMBL" id="ACV63817.1"/>
    </source>
</evidence>
<sequence length="145" mass="15744">MKYQKGNIGRVFAVKMEHGDDLLEELKKLAVRENIESAGMYMIGALKSAALVTGPRALTVPPEVEWVSFADGREIVGLGTIFHDGNEPVVHLHSVFGKGESALAGCVRKDTEVYLVVEIIIMEFTGINAMRGIDPALGMKVMMLG</sequence>
<accession>C8W3N1</accession>
<dbReference type="AlphaFoldDB" id="C8W3N1"/>
<proteinExistence type="predicted"/>
<gene>
    <name evidence="2" type="ordered locus">Dtox_3065</name>
</gene>
<dbReference type="STRING" id="485916.Dtox_3065"/>
<evidence type="ECO:0000313" key="3">
    <source>
        <dbReference type="Proteomes" id="UP000002217"/>
    </source>
</evidence>
<dbReference type="SUPFAM" id="SSF117856">
    <property type="entry name" value="AF0104/ALDC/Ptd012-like"/>
    <property type="match status" value="1"/>
</dbReference>
<dbReference type="PROSITE" id="PS51742">
    <property type="entry name" value="PPC"/>
    <property type="match status" value="1"/>
</dbReference>
<dbReference type="OrthoDB" id="9798999at2"/>
<dbReference type="Pfam" id="PF03479">
    <property type="entry name" value="PCC"/>
    <property type="match status" value="1"/>
</dbReference>
<dbReference type="InterPro" id="IPR005175">
    <property type="entry name" value="PPC_dom"/>
</dbReference>
<dbReference type="PANTHER" id="PTHR34988:SF1">
    <property type="entry name" value="DNA-BINDING PROTEIN"/>
    <property type="match status" value="1"/>
</dbReference>